<accession>A0A090V129</accession>
<sequence>MQIKLIETEQDYEAALSVVAPMFDQEPSINAPEGDFFEAICLLIEEYEKKHYPLNI</sequence>
<dbReference type="AlphaFoldDB" id="A0A090V129"/>
<evidence type="ECO:0000313" key="1">
    <source>
        <dbReference type="EMBL" id="GAL58600.1"/>
    </source>
</evidence>
<dbReference type="EMBL" id="BBMZ01000012">
    <property type="protein sequence ID" value="GAL58600.1"/>
    <property type="molecule type" value="Genomic_DNA"/>
</dbReference>
<dbReference type="eggNOG" id="COG5499">
    <property type="taxonomic scope" value="Bacteria"/>
</dbReference>
<evidence type="ECO:0000313" key="2">
    <source>
        <dbReference type="Proteomes" id="UP000029462"/>
    </source>
</evidence>
<gene>
    <name evidence="1" type="ORF">EV102420_12_01060</name>
</gene>
<proteinExistence type="predicted"/>
<protein>
    <submittedName>
        <fullName evidence="1">Uncharacterized protein</fullName>
    </submittedName>
</protein>
<dbReference type="STRING" id="1115515.EV102420_12_01060"/>
<reference evidence="1 2" key="1">
    <citation type="submission" date="2014-09" db="EMBL/GenBank/DDBJ databases">
        <title>Whole genome shotgun sequence of Escherichia vulneris NBRC 102420.</title>
        <authorList>
            <person name="Yoshida Y."/>
            <person name="Hosoyama A."/>
            <person name="Tsuchikane K."/>
            <person name="Ohji S."/>
            <person name="Ichikawa N."/>
            <person name="Kimura A."/>
            <person name="Yamazoe A."/>
            <person name="Ezaki T."/>
            <person name="Fujita N."/>
        </authorList>
    </citation>
    <scope>NUCLEOTIDE SEQUENCE [LARGE SCALE GENOMIC DNA]</scope>
    <source>
        <strain evidence="1 2">NBRC 102420</strain>
    </source>
</reference>
<comment type="caution">
    <text evidence="1">The sequence shown here is derived from an EMBL/GenBank/DDBJ whole genome shotgun (WGS) entry which is preliminary data.</text>
</comment>
<organism evidence="1 2">
    <name type="scientific">Pseudescherichia vulneris NBRC 102420</name>
    <dbReference type="NCBI Taxonomy" id="1115515"/>
    <lineage>
        <taxon>Bacteria</taxon>
        <taxon>Pseudomonadati</taxon>
        <taxon>Pseudomonadota</taxon>
        <taxon>Gammaproteobacteria</taxon>
        <taxon>Enterobacterales</taxon>
        <taxon>Enterobacteriaceae</taxon>
        <taxon>Pseudescherichia</taxon>
    </lineage>
</organism>
<keyword evidence="2" id="KW-1185">Reference proteome</keyword>
<dbReference type="Proteomes" id="UP000029462">
    <property type="component" value="Unassembled WGS sequence"/>
</dbReference>
<name>A0A090V129_PSEVU</name>